<accession>A0A814LX49</accession>
<dbReference type="Proteomes" id="UP000663891">
    <property type="component" value="Unassembled WGS sequence"/>
</dbReference>
<dbReference type="EMBL" id="CAJOAY010000255">
    <property type="protein sequence ID" value="CAF3604819.1"/>
    <property type="molecule type" value="Genomic_DNA"/>
</dbReference>
<evidence type="ECO:0000313" key="7">
    <source>
        <dbReference type="Proteomes" id="UP000663832"/>
    </source>
</evidence>
<evidence type="ECO:0000256" key="1">
    <source>
        <dbReference type="SAM" id="SignalP"/>
    </source>
</evidence>
<feature type="signal peptide" evidence="1">
    <location>
        <begin position="1"/>
        <end position="20"/>
    </location>
</feature>
<dbReference type="EMBL" id="CAJNOM010000111">
    <property type="protein sequence ID" value="CAF1070389.1"/>
    <property type="molecule type" value="Genomic_DNA"/>
</dbReference>
<proteinExistence type="predicted"/>
<comment type="caution">
    <text evidence="3">The sequence shown here is derived from an EMBL/GenBank/DDBJ whole genome shotgun (WGS) entry which is preliminary data.</text>
</comment>
<evidence type="ECO:0000313" key="6">
    <source>
        <dbReference type="EMBL" id="CAF3718411.1"/>
    </source>
</evidence>
<evidence type="ECO:0000313" key="3">
    <source>
        <dbReference type="EMBL" id="CAF1070389.1"/>
    </source>
</evidence>
<evidence type="ECO:0000313" key="4">
    <source>
        <dbReference type="EMBL" id="CAF1129095.1"/>
    </source>
</evidence>
<evidence type="ECO:0000313" key="2">
    <source>
        <dbReference type="EMBL" id="CAF0834618.1"/>
    </source>
</evidence>
<organism evidence="3 7">
    <name type="scientific">Adineta steineri</name>
    <dbReference type="NCBI Taxonomy" id="433720"/>
    <lineage>
        <taxon>Eukaryota</taxon>
        <taxon>Metazoa</taxon>
        <taxon>Spiralia</taxon>
        <taxon>Gnathifera</taxon>
        <taxon>Rotifera</taxon>
        <taxon>Eurotatoria</taxon>
        <taxon>Bdelloidea</taxon>
        <taxon>Adinetida</taxon>
        <taxon>Adinetidae</taxon>
        <taxon>Adineta</taxon>
    </lineage>
</organism>
<dbReference type="OrthoDB" id="9978371at2759"/>
<keyword evidence="1" id="KW-0732">Signal</keyword>
<reference evidence="3" key="1">
    <citation type="submission" date="2021-02" db="EMBL/GenBank/DDBJ databases">
        <authorList>
            <person name="Nowell W R."/>
        </authorList>
    </citation>
    <scope>NUCLEOTIDE SEQUENCE</scope>
</reference>
<dbReference type="Proteomes" id="UP000663877">
    <property type="component" value="Unassembled WGS sequence"/>
</dbReference>
<dbReference type="Proteomes" id="UP000663881">
    <property type="component" value="Unassembled WGS sequence"/>
</dbReference>
<dbReference type="Proteomes" id="UP000663844">
    <property type="component" value="Unassembled WGS sequence"/>
</dbReference>
<keyword evidence="7" id="KW-1185">Reference proteome</keyword>
<dbReference type="EMBL" id="CAJNON010000235">
    <property type="protein sequence ID" value="CAF1129095.1"/>
    <property type="molecule type" value="Genomic_DNA"/>
</dbReference>
<protein>
    <submittedName>
        <fullName evidence="3">Uncharacterized protein</fullName>
    </submittedName>
</protein>
<dbReference type="EMBL" id="CAJOAZ010000820">
    <property type="protein sequence ID" value="CAF3718411.1"/>
    <property type="molecule type" value="Genomic_DNA"/>
</dbReference>
<gene>
    <name evidence="2" type="ORF">BJG266_LOCUS6979</name>
    <name evidence="5" type="ORF">OKA104_LOCUS6809</name>
    <name evidence="6" type="ORF">OXD698_LOCUS13471</name>
    <name evidence="3" type="ORF">QVE165_LOCUS18658</name>
    <name evidence="4" type="ORF">VCS650_LOCUS21626</name>
</gene>
<dbReference type="EMBL" id="CAJNOI010000020">
    <property type="protein sequence ID" value="CAF0834618.1"/>
    <property type="molecule type" value="Genomic_DNA"/>
</dbReference>
<evidence type="ECO:0000313" key="5">
    <source>
        <dbReference type="EMBL" id="CAF3604819.1"/>
    </source>
</evidence>
<name>A0A814LX49_9BILA</name>
<dbReference type="AlphaFoldDB" id="A0A814LX49"/>
<feature type="chain" id="PRO_5036225190" evidence="1">
    <location>
        <begin position="21"/>
        <end position="133"/>
    </location>
</feature>
<dbReference type="Proteomes" id="UP000663832">
    <property type="component" value="Unassembled WGS sequence"/>
</dbReference>
<sequence length="133" mass="15239">MQFFSLGLFTIICGYSLVISAPVNQTIEDSQETKHHKVTAIASRLLKELTNEHPSNKKPDISNENENIGYFITMNDLDDEQSSSEIIDLDGILVDNDRELIKYLQQLEYFDEDLTRMVNTPIIDGSMMEIENH</sequence>